<evidence type="ECO:0000256" key="1">
    <source>
        <dbReference type="ARBA" id="ARBA00004370"/>
    </source>
</evidence>
<dbReference type="CDD" id="cd01949">
    <property type="entry name" value="GGDEF"/>
    <property type="match status" value="1"/>
</dbReference>
<dbReference type="PROSITE" id="PS50839">
    <property type="entry name" value="CHASE"/>
    <property type="match status" value="1"/>
</dbReference>
<organism evidence="8 9">
    <name type="scientific">Aliivibrio logei</name>
    <name type="common">Vibrio logei</name>
    <dbReference type="NCBI Taxonomy" id="688"/>
    <lineage>
        <taxon>Bacteria</taxon>
        <taxon>Pseudomonadati</taxon>
        <taxon>Pseudomonadota</taxon>
        <taxon>Gammaproteobacteria</taxon>
        <taxon>Vibrionales</taxon>
        <taxon>Vibrionaceae</taxon>
        <taxon>Aliivibrio</taxon>
    </lineage>
</organism>
<dbReference type="PANTHER" id="PTHR46663">
    <property type="entry name" value="DIGUANYLATE CYCLASE DGCT-RELATED"/>
    <property type="match status" value="1"/>
</dbReference>
<dbReference type="GO" id="GO:0003824">
    <property type="term" value="F:catalytic activity"/>
    <property type="evidence" value="ECO:0007669"/>
    <property type="project" value="UniProtKB-ARBA"/>
</dbReference>
<dbReference type="Pfam" id="PF03924">
    <property type="entry name" value="CHASE"/>
    <property type="match status" value="1"/>
</dbReference>
<dbReference type="InterPro" id="IPR006189">
    <property type="entry name" value="CHASE_dom"/>
</dbReference>
<dbReference type="STRING" id="688.A6E04_16245"/>
<keyword evidence="2 5" id="KW-0812">Transmembrane</keyword>
<comment type="subcellular location">
    <subcellularLocation>
        <location evidence="1">Membrane</location>
    </subcellularLocation>
</comment>
<sequence length="449" mass="51451">MKLLLFLNRKVTLFSALISSVLLIVFVVEELHTKQYIYLKNQVSRQAKEELAIVRAKLEAAIHSDIFIANSLATLITVNPRTTLNEWSPIAEELYRDSSYIRSLGVAPDDVVEYVFPLKGNERAIGLNFKRAPERWPGINMAREIENIFIAGPVALVQGGDAFIVRMPTFLDPPTNRIYWGSVSLVIDNEALFYGTGLYKLKESYQVAVRGRHSLGSEGEVFLGYLDTFVEPTAIETVTLPYGSWQIAIKGQSLESIFPWYRINLLRIIGYSFFGLALLSLIVIYRLYVTATRRSLEDELTKLPNRRYFMFTLKTLFLKGHKKGEKFTLLNLDLEKFKAINDTYGHSVGDFVLKEVARRVATVLRSNDIVARVGGDEYLILLPRTFKKQDIHFIMNKVLYSINRKPFLYENCTIHVATSIGYARFNSKMKSVDELLHQADRSMYYNKHK</sequence>
<dbReference type="NCBIfam" id="TIGR00254">
    <property type="entry name" value="GGDEF"/>
    <property type="match status" value="1"/>
</dbReference>
<dbReference type="GO" id="GO:0016020">
    <property type="term" value="C:membrane"/>
    <property type="evidence" value="ECO:0007669"/>
    <property type="project" value="UniProtKB-SubCell"/>
</dbReference>
<dbReference type="InterPro" id="IPR042240">
    <property type="entry name" value="CHASE_sf"/>
</dbReference>
<evidence type="ECO:0000256" key="4">
    <source>
        <dbReference type="ARBA" id="ARBA00023136"/>
    </source>
</evidence>
<dbReference type="SMART" id="SM00267">
    <property type="entry name" value="GGDEF"/>
    <property type="match status" value="1"/>
</dbReference>
<proteinExistence type="predicted"/>
<feature type="domain" description="CHASE" evidence="6">
    <location>
        <begin position="111"/>
        <end position="201"/>
    </location>
</feature>
<feature type="domain" description="GGDEF" evidence="7">
    <location>
        <begin position="325"/>
        <end position="449"/>
    </location>
</feature>
<name>A0A1B9NWJ4_ALILO</name>
<keyword evidence="4 5" id="KW-0472">Membrane</keyword>
<evidence type="ECO:0000256" key="3">
    <source>
        <dbReference type="ARBA" id="ARBA00022989"/>
    </source>
</evidence>
<dbReference type="PROSITE" id="PS50887">
    <property type="entry name" value="GGDEF"/>
    <property type="match status" value="1"/>
</dbReference>
<dbReference type="AlphaFoldDB" id="A0A1B9NWJ4"/>
<accession>A0A1B9NWJ4</accession>
<dbReference type="SUPFAM" id="SSF55073">
    <property type="entry name" value="Nucleotide cyclase"/>
    <property type="match status" value="1"/>
</dbReference>
<keyword evidence="3 5" id="KW-1133">Transmembrane helix</keyword>
<dbReference type="Gene3D" id="3.30.450.350">
    <property type="entry name" value="CHASE domain"/>
    <property type="match status" value="1"/>
</dbReference>
<evidence type="ECO:0000259" key="6">
    <source>
        <dbReference type="PROSITE" id="PS50839"/>
    </source>
</evidence>
<evidence type="ECO:0000313" key="8">
    <source>
        <dbReference type="EMBL" id="OCH19574.1"/>
    </source>
</evidence>
<dbReference type="InterPro" id="IPR052163">
    <property type="entry name" value="DGC-Regulatory_Protein"/>
</dbReference>
<comment type="caution">
    <text evidence="8">The sequence shown here is derived from an EMBL/GenBank/DDBJ whole genome shotgun (WGS) entry which is preliminary data.</text>
</comment>
<dbReference type="Pfam" id="PF00990">
    <property type="entry name" value="GGDEF"/>
    <property type="match status" value="1"/>
</dbReference>
<dbReference type="OrthoDB" id="9812260at2"/>
<dbReference type="RefSeq" id="WP_065611728.1">
    <property type="nucleotide sequence ID" value="NZ_CAWMPN010000015.1"/>
</dbReference>
<dbReference type="InterPro" id="IPR000160">
    <property type="entry name" value="GGDEF_dom"/>
</dbReference>
<dbReference type="InterPro" id="IPR029787">
    <property type="entry name" value="Nucleotide_cyclase"/>
</dbReference>
<reference evidence="8 9" key="1">
    <citation type="submission" date="2016-06" db="EMBL/GenBank/DDBJ databases">
        <authorList>
            <person name="Kjaerup R.B."/>
            <person name="Dalgaard T.S."/>
            <person name="Juul-Madsen H.R."/>
        </authorList>
    </citation>
    <scope>NUCLEOTIDE SEQUENCE [LARGE SCALE GENOMIC DNA]</scope>
    <source>
        <strain evidence="8 9">1S159</strain>
    </source>
</reference>
<dbReference type="InterPro" id="IPR043128">
    <property type="entry name" value="Rev_trsase/Diguanyl_cyclase"/>
</dbReference>
<dbReference type="Proteomes" id="UP000093523">
    <property type="component" value="Unassembled WGS sequence"/>
</dbReference>
<dbReference type="Gene3D" id="3.30.70.270">
    <property type="match status" value="1"/>
</dbReference>
<dbReference type="PANTHER" id="PTHR46663:SF2">
    <property type="entry name" value="GGDEF DOMAIN-CONTAINING PROTEIN"/>
    <property type="match status" value="1"/>
</dbReference>
<protein>
    <submittedName>
        <fullName evidence="8">Diguanylate cyclase</fullName>
    </submittedName>
</protein>
<feature type="transmembrane region" description="Helical" evidence="5">
    <location>
        <begin position="268"/>
        <end position="288"/>
    </location>
</feature>
<evidence type="ECO:0000256" key="5">
    <source>
        <dbReference type="SAM" id="Phobius"/>
    </source>
</evidence>
<dbReference type="EMBL" id="MAJU01000015">
    <property type="protein sequence ID" value="OCH19574.1"/>
    <property type="molecule type" value="Genomic_DNA"/>
</dbReference>
<evidence type="ECO:0000313" key="9">
    <source>
        <dbReference type="Proteomes" id="UP000093523"/>
    </source>
</evidence>
<evidence type="ECO:0000259" key="7">
    <source>
        <dbReference type="PROSITE" id="PS50887"/>
    </source>
</evidence>
<dbReference type="SMART" id="SM01079">
    <property type="entry name" value="CHASE"/>
    <property type="match status" value="1"/>
</dbReference>
<dbReference type="GO" id="GO:0007165">
    <property type="term" value="P:signal transduction"/>
    <property type="evidence" value="ECO:0007669"/>
    <property type="project" value="UniProtKB-ARBA"/>
</dbReference>
<evidence type="ECO:0000256" key="2">
    <source>
        <dbReference type="ARBA" id="ARBA00022692"/>
    </source>
</evidence>
<gene>
    <name evidence="8" type="ORF">A6E04_16245</name>
</gene>